<dbReference type="HOGENOM" id="CLU_004392_0_0_1"/>
<feature type="compositionally biased region" description="Polar residues" evidence="1">
    <location>
        <begin position="1046"/>
        <end position="1065"/>
    </location>
</feature>
<feature type="compositionally biased region" description="Basic and acidic residues" evidence="1">
    <location>
        <begin position="195"/>
        <end position="205"/>
    </location>
</feature>
<dbReference type="Proteomes" id="UP000006753">
    <property type="component" value="Unassembled WGS sequence"/>
</dbReference>
<dbReference type="OrthoDB" id="74412at2759"/>
<feature type="region of interest" description="Disordered" evidence="1">
    <location>
        <begin position="255"/>
        <end position="399"/>
    </location>
</feature>
<reference evidence="2 3" key="1">
    <citation type="journal article" date="2012" name="BMC Genomics">
        <title>Sequencing the genome of Marssonina brunnea reveals fungus-poplar co-evolution.</title>
        <authorList>
            <person name="Zhu S."/>
            <person name="Cao Y.-Z."/>
            <person name="Jiang C."/>
            <person name="Tan B.-Y."/>
            <person name="Wang Z."/>
            <person name="Feng S."/>
            <person name="Zhang L."/>
            <person name="Su X.-H."/>
            <person name="Brejova B."/>
            <person name="Vinar T."/>
            <person name="Xu M."/>
            <person name="Wang M.-X."/>
            <person name="Zhang S.-G."/>
            <person name="Huang M.-R."/>
            <person name="Wu R."/>
            <person name="Zhou Y."/>
        </authorList>
    </citation>
    <scope>NUCLEOTIDE SEQUENCE [LARGE SCALE GENOMIC DNA]</scope>
    <source>
        <strain evidence="2 3">MB_m1</strain>
    </source>
</reference>
<feature type="compositionally biased region" description="Low complexity" evidence="1">
    <location>
        <begin position="1079"/>
        <end position="1088"/>
    </location>
</feature>
<dbReference type="eggNOG" id="ENOG502RYYT">
    <property type="taxonomic scope" value="Eukaryota"/>
</dbReference>
<sequence length="1265" mass="135382">MSLNGLDDPKIKAAHEAAVAEPGGWFLLRYASRDDVELAGRGNGGIVEIRNAIANFEVEEPAPLYGFLRYRRRNVVISYVPEECSRLVQGGFSISLVSISISISVGPMLTTYPTSTARVTVHLTAVTERFSPHDTEFPITTARELRDTSLSAACSLHTASGSTSSSTSSLRRRRLMEIAEDAEEENRAKRQSTVPEERPSAEKTEALPSPPSPFPELPKAVPEATSFNSMISEAGSYSSPGKGAHDADMGLRFPATERRESPHSTRPDPYYRPSSYGSSGVRPKVKLGPRPSLDAAAVGGRPHTSGSAYLRPVATLPVGIKMVSRGSRKEKERERQPGDPPIMTISPPPMGDAMLAPGHYVSIRPHTSGGRPASRSEPLPSPTVLSPTSFSAPKTPIIKPEKARLMKALELRNKKKLDAVTPPERSYPCSPHSLASPVSIGDATSTGAPKEADDPLAALDQLVRADDSGISFDGSSAVRTDESDATRSDSYPVSPVGPSEMAESTKASSISESTDETVLEPTDVKEEPRVNEETEETEKGSHDETTAITNIINGTSLLEAPEEHLEHLSSAVPNPSHEYVQITASDTPEAEVKGTREKQAHPEADPLCEPASQPSEIPETEASGASSNALPILQDEKTEAAPDSDSNEMLSEPSAQDAEGICETSLLSNDAEVVAPEGSPVGSTFSAGSEEISGIQKPRLKGCMEPIRTDMKVASHSRSNSETQFLSDDDFMDELSSAVVQEAQPMSVSKSPVGSPFPSSKKQNSEQGRFSRVFSTPVRKEKTDTSLLEPPSDEQRPPSRSLSAGAASYLNRISQQQSSPLAKKVNLGSGISQRIKALEKLSSLAPGDGAPTTGPAQGASTAFFSVRKANARGKSPTIAERTNSLTLSSPGFSLESSPSPDGSRMDIFTSAVVPSTPPTGSQPESISVTARIVRDPSHPFPAMSEAGKDPSEYAPLDLKQSPLVIDHQRAVAQPPRETHLEPRLPEEERLSSSKVTIANERRSSASIIKDLISEGRTSLSERRRSSNIEHSVSIPSVRSSSRPSSLGTSPTKQRPLSFNSRVSTSSRDHGKSLSPPPTAGSSSSTGTASDEKSDKKSNRASRMMRRMSSSLSASRKTLAHAISPTVREESEPLSLGDAHTLAPSPMSPTGLDIGDVNVQFPDSLLWKRRSMVLDSQGFLIISPALSAHGNGRDKSNAGATRRFHLSEFRPPCIPDVEMQELPNSVVLDFIDGGGLQVACEDRFGQGRILETLEEAHRSWEAYGNE</sequence>
<feature type="compositionally biased region" description="Low complexity" evidence="1">
    <location>
        <begin position="1031"/>
        <end position="1045"/>
    </location>
</feature>
<dbReference type="KEGG" id="mbe:MBM_01836"/>
<feature type="compositionally biased region" description="Basic and acidic residues" evidence="1">
    <location>
        <begin position="976"/>
        <end position="991"/>
    </location>
</feature>
<keyword evidence="3" id="KW-1185">Reference proteome</keyword>
<accession>K1Y3X0</accession>
<dbReference type="OMA" id="GNTLQCA"/>
<feature type="region of interest" description="Disordered" evidence="1">
    <location>
        <begin position="413"/>
        <end position="703"/>
    </location>
</feature>
<feature type="compositionally biased region" description="Low complexity" evidence="1">
    <location>
        <begin position="888"/>
        <end position="900"/>
    </location>
</feature>
<organism evidence="2 3">
    <name type="scientific">Marssonina brunnea f. sp. multigermtubi (strain MB_m1)</name>
    <name type="common">Marssonina leaf spot fungus</name>
    <dbReference type="NCBI Taxonomy" id="1072389"/>
    <lineage>
        <taxon>Eukaryota</taxon>
        <taxon>Fungi</taxon>
        <taxon>Dikarya</taxon>
        <taxon>Ascomycota</taxon>
        <taxon>Pezizomycotina</taxon>
        <taxon>Leotiomycetes</taxon>
        <taxon>Helotiales</taxon>
        <taxon>Drepanopezizaceae</taxon>
        <taxon>Drepanopeziza</taxon>
    </lineage>
</organism>
<evidence type="ECO:0000313" key="3">
    <source>
        <dbReference type="Proteomes" id="UP000006753"/>
    </source>
</evidence>
<feature type="compositionally biased region" description="Polar residues" evidence="1">
    <location>
        <begin position="918"/>
        <end position="928"/>
    </location>
</feature>
<dbReference type="AlphaFoldDB" id="K1Y3X0"/>
<dbReference type="GO" id="GO:0016740">
    <property type="term" value="F:transferase activity"/>
    <property type="evidence" value="ECO:0007669"/>
    <property type="project" value="UniProtKB-KW"/>
</dbReference>
<feature type="compositionally biased region" description="Basic and acidic residues" evidence="1">
    <location>
        <begin position="590"/>
        <end position="604"/>
    </location>
</feature>
<feature type="compositionally biased region" description="Low complexity" evidence="1">
    <location>
        <begin position="376"/>
        <end position="389"/>
    </location>
</feature>
<dbReference type="EMBL" id="JH921430">
    <property type="protein sequence ID" value="EKD19884.1"/>
    <property type="molecule type" value="Genomic_DNA"/>
</dbReference>
<keyword evidence="2" id="KW-0808">Transferase</keyword>
<evidence type="ECO:0000256" key="1">
    <source>
        <dbReference type="SAM" id="MobiDB-lite"/>
    </source>
</evidence>
<proteinExistence type="predicted"/>
<dbReference type="SUPFAM" id="SSF55753">
    <property type="entry name" value="Actin depolymerizing proteins"/>
    <property type="match status" value="1"/>
</dbReference>
<feature type="compositionally biased region" description="Low complexity" evidence="1">
    <location>
        <begin position="1106"/>
        <end position="1115"/>
    </location>
</feature>
<feature type="compositionally biased region" description="Basic and acidic residues" evidence="1">
    <location>
        <begin position="255"/>
        <end position="266"/>
    </location>
</feature>
<feature type="compositionally biased region" description="Basic and acidic residues" evidence="1">
    <location>
        <begin position="327"/>
        <end position="337"/>
    </location>
</feature>
<evidence type="ECO:0000313" key="2">
    <source>
        <dbReference type="EMBL" id="EKD19884.1"/>
    </source>
</evidence>
<feature type="region of interest" description="Disordered" evidence="1">
    <location>
        <begin position="872"/>
        <end position="1115"/>
    </location>
</feature>
<feature type="region of interest" description="Disordered" evidence="1">
    <location>
        <begin position="736"/>
        <end position="822"/>
    </location>
</feature>
<keyword evidence="2" id="KW-0449">Lipoprotein</keyword>
<feature type="compositionally biased region" description="Basic and acidic residues" evidence="1">
    <location>
        <begin position="522"/>
        <end position="545"/>
    </location>
</feature>
<feature type="region of interest" description="Disordered" evidence="1">
    <location>
        <begin position="180"/>
        <end position="220"/>
    </location>
</feature>
<dbReference type="InParanoid" id="K1Y3X0"/>
<feature type="compositionally biased region" description="Polar residues" evidence="1">
    <location>
        <begin position="744"/>
        <end position="768"/>
    </location>
</feature>
<protein>
    <submittedName>
        <fullName evidence="2">Prolipoprotein diacylglyceryl transferase</fullName>
    </submittedName>
</protein>
<name>K1Y3X0_MARBU</name>
<feature type="compositionally biased region" description="Low complexity" evidence="1">
    <location>
        <begin position="267"/>
        <end position="282"/>
    </location>
</feature>
<feature type="compositionally biased region" description="Polar residues" evidence="1">
    <location>
        <begin position="546"/>
        <end position="555"/>
    </location>
</feature>
<feature type="compositionally biased region" description="Polar residues" evidence="1">
    <location>
        <begin position="811"/>
        <end position="820"/>
    </location>
</feature>
<gene>
    <name evidence="2" type="ORF">MBM_01836</name>
</gene>
<dbReference type="STRING" id="1072389.K1Y3X0"/>